<protein>
    <submittedName>
        <fullName evidence="2">Uncharacterized protein</fullName>
    </submittedName>
</protein>
<evidence type="ECO:0000313" key="3">
    <source>
        <dbReference type="Proteomes" id="UP001162031"/>
    </source>
</evidence>
<name>A0AAV0TSW2_HYABA</name>
<feature type="signal peptide" evidence="1">
    <location>
        <begin position="1"/>
        <end position="20"/>
    </location>
</feature>
<gene>
    <name evidence="2" type="ORF">HBR001_LOCUS3965</name>
</gene>
<evidence type="ECO:0000256" key="1">
    <source>
        <dbReference type="SAM" id="SignalP"/>
    </source>
</evidence>
<evidence type="ECO:0000313" key="2">
    <source>
        <dbReference type="EMBL" id="CAI5726917.1"/>
    </source>
</evidence>
<dbReference type="EMBL" id="CANTFL010000689">
    <property type="protein sequence ID" value="CAI5726917.1"/>
    <property type="molecule type" value="Genomic_DNA"/>
</dbReference>
<organism evidence="2 3">
    <name type="scientific">Hyaloperonospora brassicae</name>
    <name type="common">Brassica downy mildew</name>
    <name type="synonym">Peronospora brassicae</name>
    <dbReference type="NCBI Taxonomy" id="162125"/>
    <lineage>
        <taxon>Eukaryota</taxon>
        <taxon>Sar</taxon>
        <taxon>Stramenopiles</taxon>
        <taxon>Oomycota</taxon>
        <taxon>Peronosporomycetes</taxon>
        <taxon>Peronosporales</taxon>
        <taxon>Peronosporaceae</taxon>
        <taxon>Hyaloperonospora</taxon>
    </lineage>
</organism>
<accession>A0AAV0TSW2</accession>
<comment type="caution">
    <text evidence="2">The sequence shown here is derived from an EMBL/GenBank/DDBJ whole genome shotgun (WGS) entry which is preliminary data.</text>
</comment>
<sequence length="224" mass="23892">MPPSLLFWTVACATLLSADAALSVENGARALQVDPRASWPALTIFVTAEDASPWSSYEMSAKPIVERASNRVLYDVSANFDSGNGNKSPFSSYTASGGTVFMNYINAGQDPLCLNSETDGYPIPPINAIVRAIAERHDNTTGTSSVCSTEYTIETQGTSFKVCFVNDQANKLRVTGGKLTVVISRVDRSAVPDLGSPSAGCKRVIDGFNVNTGGKAEFFMELAR</sequence>
<keyword evidence="1" id="KW-0732">Signal</keyword>
<dbReference type="Proteomes" id="UP001162031">
    <property type="component" value="Unassembled WGS sequence"/>
</dbReference>
<proteinExistence type="predicted"/>
<reference evidence="2" key="1">
    <citation type="submission" date="2022-12" db="EMBL/GenBank/DDBJ databases">
        <authorList>
            <person name="Webb A."/>
        </authorList>
    </citation>
    <scope>NUCLEOTIDE SEQUENCE</scope>
    <source>
        <strain evidence="2">Hp1</strain>
    </source>
</reference>
<keyword evidence="3" id="KW-1185">Reference proteome</keyword>
<feature type="chain" id="PRO_5043718070" evidence="1">
    <location>
        <begin position="21"/>
        <end position="224"/>
    </location>
</feature>
<dbReference type="AlphaFoldDB" id="A0AAV0TSW2"/>